<dbReference type="PROSITE" id="PS50103">
    <property type="entry name" value="ZF_C3H1"/>
    <property type="match status" value="3"/>
</dbReference>
<keyword evidence="3 5" id="KW-0863">Zinc-finger</keyword>
<evidence type="ECO:0000313" key="8">
    <source>
        <dbReference type="RefSeq" id="XP_016470997.1"/>
    </source>
</evidence>
<sequence length="263" mass="29305">MSMPANNFGISCKHEEHSSKQWPQYNTSGKKCGFNSNAECQAFKRPRMMNSKMGPEDNRTNMGMTLGPQPPCLQFQRWGSCRYGGECRYAHITGPLNGIRVGDQRNLSKPKSCHFFDSGKDCPYGNKCHFLHERSQKLEGGVGFCRVSSAISIATSGNEPKRSVELRKNLLKTKFCVNWERTGSCAYGSKCQFAHGKAELQTLGSSNTLESLGSAGICAPAKNAASECRFLFKWTNVQKISRIYADWIERVQLVPLSSHTVEN</sequence>
<dbReference type="GO" id="GO:0003729">
    <property type="term" value="F:mRNA binding"/>
    <property type="evidence" value="ECO:0007669"/>
    <property type="project" value="InterPro"/>
</dbReference>
<dbReference type="RefSeq" id="XP_016470997.1">
    <property type="nucleotide sequence ID" value="XM_016615511.1"/>
</dbReference>
<dbReference type="PANTHER" id="PTHR12547">
    <property type="entry name" value="CCCH ZINC FINGER/TIS11-RELATED"/>
    <property type="match status" value="1"/>
</dbReference>
<dbReference type="Gene3D" id="4.10.1000.10">
    <property type="entry name" value="Zinc finger, CCCH-type"/>
    <property type="match status" value="2"/>
</dbReference>
<evidence type="ECO:0000256" key="4">
    <source>
        <dbReference type="ARBA" id="ARBA00022833"/>
    </source>
</evidence>
<dbReference type="FunFam" id="4.10.1000.10:FF:000001">
    <property type="entry name" value="zinc finger CCCH domain-containing protein 15-like"/>
    <property type="match status" value="1"/>
</dbReference>
<feature type="zinc finger region" description="C3H1-type" evidence="5">
    <location>
        <begin position="170"/>
        <end position="198"/>
    </location>
</feature>
<keyword evidence="7" id="KW-1185">Reference proteome</keyword>
<proteinExistence type="predicted"/>
<dbReference type="InterPro" id="IPR045877">
    <property type="entry name" value="ZFP36-like"/>
</dbReference>
<keyword evidence="2" id="KW-0677">Repeat</keyword>
<accession>A0A1S4A2U0</accession>
<name>A0A1S4A2U0_TOBAC</name>
<dbReference type="OMA" id="CVNWERT"/>
<keyword evidence="4 5" id="KW-0862">Zinc</keyword>
<evidence type="ECO:0000259" key="6">
    <source>
        <dbReference type="PROSITE" id="PS50103"/>
    </source>
</evidence>
<dbReference type="KEGG" id="nta:107793213"/>
<evidence type="ECO:0000256" key="2">
    <source>
        <dbReference type="ARBA" id="ARBA00022737"/>
    </source>
</evidence>
<feature type="domain" description="C3H1-type" evidence="6">
    <location>
        <begin position="66"/>
        <end position="94"/>
    </location>
</feature>
<dbReference type="AlphaFoldDB" id="A0A1S4A2U0"/>
<dbReference type="RefSeq" id="XP_016470997.1">
    <property type="nucleotide sequence ID" value="XM_016615511.2"/>
</dbReference>
<feature type="domain" description="C3H1-type" evidence="6">
    <location>
        <begin position="107"/>
        <end position="135"/>
    </location>
</feature>
<evidence type="ECO:0000256" key="3">
    <source>
        <dbReference type="ARBA" id="ARBA00022771"/>
    </source>
</evidence>
<feature type="zinc finger region" description="C3H1-type" evidence="5">
    <location>
        <begin position="107"/>
        <end position="135"/>
    </location>
</feature>
<dbReference type="InterPro" id="IPR000571">
    <property type="entry name" value="Znf_CCCH"/>
</dbReference>
<gene>
    <name evidence="8" type="primary">LOC107793213</name>
</gene>
<protein>
    <submittedName>
        <fullName evidence="8">Zinc finger CCCH domain-containing protein 39-like</fullName>
    </submittedName>
</protein>
<reference evidence="8" key="2">
    <citation type="submission" date="2025-08" db="UniProtKB">
        <authorList>
            <consortium name="RefSeq"/>
        </authorList>
    </citation>
    <scope>IDENTIFICATION</scope>
    <source>
        <tissue evidence="8">Leaf</tissue>
    </source>
</reference>
<dbReference type="PANTHER" id="PTHR12547:SF18">
    <property type="entry name" value="PROTEIN TIS11"/>
    <property type="match status" value="1"/>
</dbReference>
<keyword evidence="1 5" id="KW-0479">Metal-binding</keyword>
<dbReference type="OrthoDB" id="410307at2759"/>
<feature type="domain" description="C3H1-type" evidence="6">
    <location>
        <begin position="170"/>
        <end position="198"/>
    </location>
</feature>
<dbReference type="SMART" id="SM00356">
    <property type="entry name" value="ZnF_C3H1"/>
    <property type="match status" value="3"/>
</dbReference>
<dbReference type="GO" id="GO:0008270">
    <property type="term" value="F:zinc ion binding"/>
    <property type="evidence" value="ECO:0007669"/>
    <property type="project" value="UniProtKB-KW"/>
</dbReference>
<dbReference type="Proteomes" id="UP000790787">
    <property type="component" value="Chromosome 6"/>
</dbReference>
<evidence type="ECO:0000313" key="7">
    <source>
        <dbReference type="Proteomes" id="UP000790787"/>
    </source>
</evidence>
<dbReference type="STRING" id="4097.A0A1S4A2U0"/>
<dbReference type="Pfam" id="PF00642">
    <property type="entry name" value="zf-CCCH"/>
    <property type="match status" value="3"/>
</dbReference>
<evidence type="ECO:0000256" key="5">
    <source>
        <dbReference type="PROSITE-ProRule" id="PRU00723"/>
    </source>
</evidence>
<evidence type="ECO:0000256" key="1">
    <source>
        <dbReference type="ARBA" id="ARBA00022723"/>
    </source>
</evidence>
<dbReference type="InterPro" id="IPR036855">
    <property type="entry name" value="Znf_CCCH_sf"/>
</dbReference>
<dbReference type="GeneID" id="107793213"/>
<dbReference type="SUPFAM" id="SSF90229">
    <property type="entry name" value="CCCH zinc finger"/>
    <property type="match status" value="3"/>
</dbReference>
<dbReference type="PaxDb" id="4097-A0A1S4A2U0"/>
<reference evidence="7" key="1">
    <citation type="journal article" date="2014" name="Nat. Commun.">
        <title>The tobacco genome sequence and its comparison with those of tomato and potato.</title>
        <authorList>
            <person name="Sierro N."/>
            <person name="Battey J.N."/>
            <person name="Ouadi S."/>
            <person name="Bakaher N."/>
            <person name="Bovet L."/>
            <person name="Willig A."/>
            <person name="Goepfert S."/>
            <person name="Peitsch M.C."/>
            <person name="Ivanov N.V."/>
        </authorList>
    </citation>
    <scope>NUCLEOTIDE SEQUENCE [LARGE SCALE GENOMIC DNA]</scope>
</reference>
<organism evidence="7 8">
    <name type="scientific">Nicotiana tabacum</name>
    <name type="common">Common tobacco</name>
    <dbReference type="NCBI Taxonomy" id="4097"/>
    <lineage>
        <taxon>Eukaryota</taxon>
        <taxon>Viridiplantae</taxon>
        <taxon>Streptophyta</taxon>
        <taxon>Embryophyta</taxon>
        <taxon>Tracheophyta</taxon>
        <taxon>Spermatophyta</taxon>
        <taxon>Magnoliopsida</taxon>
        <taxon>eudicotyledons</taxon>
        <taxon>Gunneridae</taxon>
        <taxon>Pentapetalae</taxon>
        <taxon>asterids</taxon>
        <taxon>lamiids</taxon>
        <taxon>Solanales</taxon>
        <taxon>Solanaceae</taxon>
        <taxon>Nicotianoideae</taxon>
        <taxon>Nicotianeae</taxon>
        <taxon>Nicotiana</taxon>
    </lineage>
</organism>
<feature type="zinc finger region" description="C3H1-type" evidence="5">
    <location>
        <begin position="66"/>
        <end position="94"/>
    </location>
</feature>